<protein>
    <recommendedName>
        <fullName evidence="3">Peptidase E</fullName>
    </recommendedName>
</protein>
<dbReference type="RefSeq" id="WP_314015679.1">
    <property type="nucleotide sequence ID" value="NZ_JAVTTP010000001.1"/>
</dbReference>
<name>A0ABU3L8I3_9FLAO</name>
<gene>
    <name evidence="1" type="ORF">RQM65_13185</name>
</gene>
<evidence type="ECO:0000313" key="2">
    <source>
        <dbReference type="Proteomes" id="UP001250656"/>
    </source>
</evidence>
<dbReference type="Proteomes" id="UP001250656">
    <property type="component" value="Unassembled WGS sequence"/>
</dbReference>
<evidence type="ECO:0000313" key="1">
    <source>
        <dbReference type="EMBL" id="MDT7829621.1"/>
    </source>
</evidence>
<accession>A0ABU3L8I3</accession>
<keyword evidence="2" id="KW-1185">Reference proteome</keyword>
<organism evidence="1 2">
    <name type="scientific">Pricia mediterranea</name>
    <dbReference type="NCBI Taxonomy" id="3076079"/>
    <lineage>
        <taxon>Bacteria</taxon>
        <taxon>Pseudomonadati</taxon>
        <taxon>Bacteroidota</taxon>
        <taxon>Flavobacteriia</taxon>
        <taxon>Flavobacteriales</taxon>
        <taxon>Flavobacteriaceae</taxon>
        <taxon>Pricia</taxon>
    </lineage>
</organism>
<reference evidence="1 2" key="1">
    <citation type="submission" date="2023-09" db="EMBL/GenBank/DDBJ databases">
        <title>Novel taxa isolated from Blanes Bay.</title>
        <authorList>
            <person name="Rey-Velasco X."/>
            <person name="Lucena T."/>
        </authorList>
    </citation>
    <scope>NUCLEOTIDE SEQUENCE [LARGE SCALE GENOMIC DNA]</scope>
    <source>
        <strain evidence="1 2">S334</strain>
    </source>
</reference>
<dbReference type="InterPro" id="IPR046525">
    <property type="entry name" value="DUF6702"/>
</dbReference>
<proteinExistence type="predicted"/>
<sequence>MDSAVEIKGMNILKKSLVVFILPLLAFATAHKFYVSVTNVGYSEDDNALRITTRVFIDDFDNVLRTRYDFAAKLATKNESKQADAFIEKYVRAKFTVEINGKNASYTFIGKKYDADMMICYIEVPDVDLARTTSIQITNEILTDLFDDQKNIVHFKIDGKSKSFVLLKSDAKGMLNL</sequence>
<dbReference type="EMBL" id="JAVTTP010000001">
    <property type="protein sequence ID" value="MDT7829621.1"/>
    <property type="molecule type" value="Genomic_DNA"/>
</dbReference>
<comment type="caution">
    <text evidence="1">The sequence shown here is derived from an EMBL/GenBank/DDBJ whole genome shotgun (WGS) entry which is preliminary data.</text>
</comment>
<dbReference type="Pfam" id="PF20420">
    <property type="entry name" value="DUF6702"/>
    <property type="match status" value="1"/>
</dbReference>
<evidence type="ECO:0008006" key="3">
    <source>
        <dbReference type="Google" id="ProtNLM"/>
    </source>
</evidence>